<dbReference type="NCBIfam" id="NF006083">
    <property type="entry name" value="PRK08229.1"/>
    <property type="match status" value="1"/>
</dbReference>
<keyword evidence="11" id="KW-0812">Transmembrane</keyword>
<dbReference type="Pfam" id="PF08546">
    <property type="entry name" value="ApbA_C"/>
    <property type="match status" value="1"/>
</dbReference>
<comment type="pathway">
    <text evidence="1 10">Cofactor biosynthesis; (R)-pantothenate biosynthesis; (R)-pantoate from 3-methyl-2-oxobutanoate: step 2/2.</text>
</comment>
<dbReference type="PANTHER" id="PTHR43765:SF2">
    <property type="entry name" value="2-DEHYDROPANTOATE 2-REDUCTASE"/>
    <property type="match status" value="1"/>
</dbReference>
<evidence type="ECO:0000256" key="10">
    <source>
        <dbReference type="RuleBase" id="RU362068"/>
    </source>
</evidence>
<evidence type="ECO:0000313" key="15">
    <source>
        <dbReference type="Proteomes" id="UP001209701"/>
    </source>
</evidence>
<evidence type="ECO:0000256" key="4">
    <source>
        <dbReference type="ARBA" id="ARBA00019465"/>
    </source>
</evidence>
<comment type="caution">
    <text evidence="14">The sequence shown here is derived from an EMBL/GenBank/DDBJ whole genome shotgun (WGS) entry which is preliminary data.</text>
</comment>
<evidence type="ECO:0000256" key="6">
    <source>
        <dbReference type="ARBA" id="ARBA00022857"/>
    </source>
</evidence>
<proteinExistence type="inferred from homology"/>
<dbReference type="InterPro" id="IPR013332">
    <property type="entry name" value="KPR_N"/>
</dbReference>
<dbReference type="Gene3D" id="3.40.50.720">
    <property type="entry name" value="NAD(P)-binding Rossmann-like Domain"/>
    <property type="match status" value="1"/>
</dbReference>
<evidence type="ECO:0000256" key="9">
    <source>
        <dbReference type="ARBA" id="ARBA00048793"/>
    </source>
</evidence>
<dbReference type="EC" id="1.1.1.169" evidence="3 10"/>
<dbReference type="GO" id="GO:0008677">
    <property type="term" value="F:2-dehydropantoate 2-reductase activity"/>
    <property type="evidence" value="ECO:0007669"/>
    <property type="project" value="UniProtKB-EC"/>
</dbReference>
<dbReference type="RefSeq" id="WP_263572450.1">
    <property type="nucleotide sequence ID" value="NZ_JAJIRN010000007.1"/>
</dbReference>
<evidence type="ECO:0000256" key="3">
    <source>
        <dbReference type="ARBA" id="ARBA00013014"/>
    </source>
</evidence>
<evidence type="ECO:0000259" key="12">
    <source>
        <dbReference type="Pfam" id="PF02558"/>
    </source>
</evidence>
<organism evidence="14 15">
    <name type="scientific">Roseateles oligotrophus</name>
    <dbReference type="NCBI Taxonomy" id="1769250"/>
    <lineage>
        <taxon>Bacteria</taxon>
        <taxon>Pseudomonadati</taxon>
        <taxon>Pseudomonadota</taxon>
        <taxon>Betaproteobacteria</taxon>
        <taxon>Burkholderiales</taxon>
        <taxon>Sphaerotilaceae</taxon>
        <taxon>Roseateles</taxon>
    </lineage>
</organism>
<feature type="domain" description="Ketopantoate reductase N-terminal" evidence="12">
    <location>
        <begin position="15"/>
        <end position="161"/>
    </location>
</feature>
<evidence type="ECO:0000256" key="5">
    <source>
        <dbReference type="ARBA" id="ARBA00022655"/>
    </source>
</evidence>
<dbReference type="SUPFAM" id="SSF48179">
    <property type="entry name" value="6-phosphogluconate dehydrogenase C-terminal domain-like"/>
    <property type="match status" value="1"/>
</dbReference>
<protein>
    <recommendedName>
        <fullName evidence="4 10">2-dehydropantoate 2-reductase</fullName>
        <ecNumber evidence="3 10">1.1.1.169</ecNumber>
    </recommendedName>
    <alternativeName>
        <fullName evidence="8 10">Ketopantoate reductase</fullName>
    </alternativeName>
</protein>
<name>A0ABT2YIR9_9BURK</name>
<dbReference type="InterPro" id="IPR036291">
    <property type="entry name" value="NAD(P)-bd_dom_sf"/>
</dbReference>
<dbReference type="EMBL" id="JAJIRN010000007">
    <property type="protein sequence ID" value="MCV2369871.1"/>
    <property type="molecule type" value="Genomic_DNA"/>
</dbReference>
<evidence type="ECO:0000256" key="2">
    <source>
        <dbReference type="ARBA" id="ARBA00007870"/>
    </source>
</evidence>
<evidence type="ECO:0000256" key="7">
    <source>
        <dbReference type="ARBA" id="ARBA00023002"/>
    </source>
</evidence>
<evidence type="ECO:0000313" key="14">
    <source>
        <dbReference type="EMBL" id="MCV2369871.1"/>
    </source>
</evidence>
<comment type="similarity">
    <text evidence="2 10">Belongs to the ketopantoate reductase family.</text>
</comment>
<accession>A0ABT2YIR9</accession>
<dbReference type="InterPro" id="IPR050838">
    <property type="entry name" value="Ketopantoate_reductase"/>
</dbReference>
<evidence type="ECO:0000256" key="1">
    <source>
        <dbReference type="ARBA" id="ARBA00004994"/>
    </source>
</evidence>
<dbReference type="NCBIfam" id="TIGR00745">
    <property type="entry name" value="apbA_panE"/>
    <property type="match status" value="1"/>
</dbReference>
<keyword evidence="6 10" id="KW-0521">NADP</keyword>
<keyword evidence="7 10" id="KW-0560">Oxidoreductase</keyword>
<evidence type="ECO:0000256" key="11">
    <source>
        <dbReference type="SAM" id="Phobius"/>
    </source>
</evidence>
<keyword evidence="5 10" id="KW-0566">Pantothenate biosynthesis</keyword>
<gene>
    <name evidence="14" type="ORF">LNV07_17450</name>
</gene>
<comment type="function">
    <text evidence="10">Catalyzes the NADPH-dependent reduction of ketopantoate into pantoic acid.</text>
</comment>
<dbReference type="Gene3D" id="1.10.1040.10">
    <property type="entry name" value="N-(1-d-carboxylethyl)-l-norvaline Dehydrogenase, domain 2"/>
    <property type="match status" value="1"/>
</dbReference>
<evidence type="ECO:0000259" key="13">
    <source>
        <dbReference type="Pfam" id="PF08546"/>
    </source>
</evidence>
<evidence type="ECO:0000256" key="8">
    <source>
        <dbReference type="ARBA" id="ARBA00032024"/>
    </source>
</evidence>
<dbReference type="Pfam" id="PF02558">
    <property type="entry name" value="ApbA"/>
    <property type="match status" value="1"/>
</dbReference>
<dbReference type="InterPro" id="IPR013752">
    <property type="entry name" value="KPA_reductase"/>
</dbReference>
<dbReference type="SUPFAM" id="SSF51735">
    <property type="entry name" value="NAD(P)-binding Rossmann-fold domains"/>
    <property type="match status" value="1"/>
</dbReference>
<dbReference type="Proteomes" id="UP001209701">
    <property type="component" value="Unassembled WGS sequence"/>
</dbReference>
<reference evidence="14 15" key="1">
    <citation type="submission" date="2021-11" db="EMBL/GenBank/DDBJ databases">
        <authorList>
            <person name="Liang Q."/>
            <person name="Mou H."/>
            <person name="Liu Z."/>
        </authorList>
    </citation>
    <scope>NUCLEOTIDE SEQUENCE [LARGE SCALE GENOMIC DNA]</scope>
    <source>
        <strain evidence="14 15">CHU3</strain>
    </source>
</reference>
<keyword evidence="11" id="KW-0472">Membrane</keyword>
<dbReference type="InterPro" id="IPR013328">
    <property type="entry name" value="6PGD_dom2"/>
</dbReference>
<comment type="catalytic activity">
    <reaction evidence="9 10">
        <text>(R)-pantoate + NADP(+) = 2-dehydropantoate + NADPH + H(+)</text>
        <dbReference type="Rhea" id="RHEA:16233"/>
        <dbReference type="ChEBI" id="CHEBI:11561"/>
        <dbReference type="ChEBI" id="CHEBI:15378"/>
        <dbReference type="ChEBI" id="CHEBI:15980"/>
        <dbReference type="ChEBI" id="CHEBI:57783"/>
        <dbReference type="ChEBI" id="CHEBI:58349"/>
        <dbReference type="EC" id="1.1.1.169"/>
    </reaction>
</comment>
<dbReference type="PANTHER" id="PTHR43765">
    <property type="entry name" value="2-DEHYDROPANTOATE 2-REDUCTASE-RELATED"/>
    <property type="match status" value="1"/>
</dbReference>
<sequence length="349" mass="36679">MSGGLQPPKAEPISVLVMGAGSVGCYLGGILVAAGLRVDFVGRPRVLADLRAQGLTVSDLGGGHRHLPAAALRLHDELPAELKPDITLLCVKSGATAEAAQALQAKLPAASLVVSMQNGVGNAERARAAAPALAWRAGMTPFNIAELGAGHFHRGSLGALAMQGLGDEPALAALQRCFESQGLGLRLYADLQAVQWGKLLINLNNPVNAMSGQALRAELLQRGYRRCFAALQSEALDILEAAGIEVAAMTPLPPRRLITMLRLPTPVFRLLAARMLKIDAKARSSMADDLSLGRPTEIDALCGEVIRLAAQQGRQAPLNARMQALVQAWLPGQSPFYSPAELLAELGLA</sequence>
<dbReference type="InterPro" id="IPR003710">
    <property type="entry name" value="ApbA"/>
</dbReference>
<dbReference type="InterPro" id="IPR008927">
    <property type="entry name" value="6-PGluconate_DH-like_C_sf"/>
</dbReference>
<feature type="transmembrane region" description="Helical" evidence="11">
    <location>
        <begin position="12"/>
        <end position="36"/>
    </location>
</feature>
<keyword evidence="11" id="KW-1133">Transmembrane helix</keyword>
<keyword evidence="15" id="KW-1185">Reference proteome</keyword>
<feature type="domain" description="Ketopantoate reductase C-terminal" evidence="13">
    <location>
        <begin position="190"/>
        <end position="328"/>
    </location>
</feature>